<dbReference type="InterPro" id="IPR023365">
    <property type="entry name" value="Sortase_dom-sf"/>
</dbReference>
<evidence type="ECO:0000256" key="2">
    <source>
        <dbReference type="SAM" id="MobiDB-lite"/>
    </source>
</evidence>
<dbReference type="Pfam" id="PF04203">
    <property type="entry name" value="Sortase"/>
    <property type="match status" value="1"/>
</dbReference>
<dbReference type="SUPFAM" id="SSF63817">
    <property type="entry name" value="Sortase"/>
    <property type="match status" value="1"/>
</dbReference>
<evidence type="ECO:0000313" key="4">
    <source>
        <dbReference type="EMBL" id="VDC24658.1"/>
    </source>
</evidence>
<feature type="compositionally biased region" description="Low complexity" evidence="2">
    <location>
        <begin position="35"/>
        <end position="78"/>
    </location>
</feature>
<feature type="signal peptide" evidence="3">
    <location>
        <begin position="1"/>
        <end position="28"/>
    </location>
</feature>
<evidence type="ECO:0000313" key="5">
    <source>
        <dbReference type="Proteomes" id="UP000280861"/>
    </source>
</evidence>
<keyword evidence="5" id="KW-1185">Reference proteome</keyword>
<dbReference type="GO" id="GO:0016787">
    <property type="term" value="F:hydrolase activity"/>
    <property type="evidence" value="ECO:0007669"/>
    <property type="project" value="UniProtKB-KW"/>
</dbReference>
<proteinExistence type="predicted"/>
<dbReference type="RefSeq" id="WP_124091370.1">
    <property type="nucleotide sequence ID" value="NZ_CBCRYA010000004.1"/>
</dbReference>
<dbReference type="InterPro" id="IPR005754">
    <property type="entry name" value="Sortase"/>
</dbReference>
<gene>
    <name evidence="4" type="ORF">PSET11_01411</name>
</gene>
<accession>A0A3P5WSI2</accession>
<organism evidence="4 5">
    <name type="scientific">Arthrobacter ulcerisalmonis</name>
    <dbReference type="NCBI Taxonomy" id="2483813"/>
    <lineage>
        <taxon>Bacteria</taxon>
        <taxon>Bacillati</taxon>
        <taxon>Actinomycetota</taxon>
        <taxon>Actinomycetes</taxon>
        <taxon>Micrococcales</taxon>
        <taxon>Micrococcaceae</taxon>
        <taxon>Arthrobacter</taxon>
    </lineage>
</organism>
<dbReference type="PROSITE" id="PS51318">
    <property type="entry name" value="TAT"/>
    <property type="match status" value="1"/>
</dbReference>
<evidence type="ECO:0000256" key="1">
    <source>
        <dbReference type="ARBA" id="ARBA00022801"/>
    </source>
</evidence>
<name>A0A3P5WSI2_9MICC</name>
<reference evidence="4 5" key="1">
    <citation type="submission" date="2018-11" db="EMBL/GenBank/DDBJ databases">
        <authorList>
            <person name="Criscuolo A."/>
        </authorList>
    </citation>
    <scope>NUCLEOTIDE SEQUENCE [LARGE SCALE GENOMIC DNA]</scope>
    <source>
        <strain evidence="4">AT11b</strain>
    </source>
</reference>
<sequence>MHTKSGRRGGLSASVVAGVLLLLPLAGCGTPDGGAAPAASSSAAPSSSSSAAASQPAATVAPSPAGTGPAPAGSAAPAAPAGVVLPVLPRSEPVTLEVPSIGLRTDLLSLGLRANGSLEVPQDVGDGAPASWYNGSPTPGERGPSIYLGHVNALGGHKGVFADLRQLAAGAEINALRADGSTATFVVDRAAQYSKNDFPTFDVYGNTEGSELRLITCDGYDPATGLFDDNYVVYAKLKA</sequence>
<dbReference type="Proteomes" id="UP000280861">
    <property type="component" value="Unassembled WGS sequence"/>
</dbReference>
<dbReference type="AlphaFoldDB" id="A0A3P5WSI2"/>
<dbReference type="CDD" id="cd05829">
    <property type="entry name" value="Sortase_F"/>
    <property type="match status" value="1"/>
</dbReference>
<keyword evidence="1" id="KW-0378">Hydrolase</keyword>
<dbReference type="OrthoDB" id="525039at2"/>
<protein>
    <submittedName>
        <fullName evidence="4">Sortase family protein</fullName>
    </submittedName>
</protein>
<dbReference type="InterPro" id="IPR006311">
    <property type="entry name" value="TAT_signal"/>
</dbReference>
<dbReference type="EMBL" id="UXAU01000020">
    <property type="protein sequence ID" value="VDC24658.1"/>
    <property type="molecule type" value="Genomic_DNA"/>
</dbReference>
<keyword evidence="3" id="KW-0732">Signal</keyword>
<evidence type="ECO:0000256" key="3">
    <source>
        <dbReference type="SAM" id="SignalP"/>
    </source>
</evidence>
<feature type="chain" id="PRO_5039430243" evidence="3">
    <location>
        <begin position="29"/>
        <end position="239"/>
    </location>
</feature>
<dbReference type="InterPro" id="IPR042001">
    <property type="entry name" value="Sortase_F"/>
</dbReference>
<dbReference type="Gene3D" id="2.40.260.10">
    <property type="entry name" value="Sortase"/>
    <property type="match status" value="1"/>
</dbReference>
<feature type="region of interest" description="Disordered" evidence="2">
    <location>
        <begin position="32"/>
        <end position="78"/>
    </location>
</feature>